<evidence type="ECO:0000256" key="5">
    <source>
        <dbReference type="ARBA" id="ARBA00022727"/>
    </source>
</evidence>
<dbReference type="InterPro" id="IPR029099">
    <property type="entry name" value="Pribosyltran_N"/>
</dbReference>
<dbReference type="SUPFAM" id="SSF53271">
    <property type="entry name" value="PRTase-like"/>
    <property type="match status" value="1"/>
</dbReference>
<keyword evidence="5" id="KW-0545">Nucleotide biosynthesis</keyword>
<dbReference type="GO" id="GO:0000287">
    <property type="term" value="F:magnesium ion binding"/>
    <property type="evidence" value="ECO:0007669"/>
    <property type="project" value="InterPro"/>
</dbReference>
<dbReference type="SMART" id="SM01400">
    <property type="entry name" value="Pribosyltran_N"/>
    <property type="match status" value="1"/>
</dbReference>
<dbReference type="Pfam" id="PF14572">
    <property type="entry name" value="Pribosyl_synth"/>
    <property type="match status" value="1"/>
</dbReference>
<keyword evidence="2" id="KW-0963">Cytoplasm</keyword>
<evidence type="ECO:0000256" key="9">
    <source>
        <dbReference type="ARBA" id="ARBA00022842"/>
    </source>
</evidence>
<evidence type="ECO:0000256" key="7">
    <source>
        <dbReference type="ARBA" id="ARBA00022777"/>
    </source>
</evidence>
<dbReference type="PANTHER" id="PTHR10210">
    <property type="entry name" value="RIBOSE-PHOSPHATE DIPHOSPHOKINASE FAMILY MEMBER"/>
    <property type="match status" value="1"/>
</dbReference>
<keyword evidence="6" id="KW-0547">Nucleotide-binding</keyword>
<proteinExistence type="predicted"/>
<evidence type="ECO:0000313" key="12">
    <source>
        <dbReference type="EMBL" id="OZC04716.1"/>
    </source>
</evidence>
<dbReference type="CDD" id="cd06223">
    <property type="entry name" value="PRTases_typeI"/>
    <property type="match status" value="1"/>
</dbReference>
<keyword evidence="3" id="KW-0808">Transferase</keyword>
<dbReference type="AlphaFoldDB" id="A0A259U3Y0"/>
<dbReference type="GO" id="GO:0009156">
    <property type="term" value="P:ribonucleoside monophosphate biosynthetic process"/>
    <property type="evidence" value="ECO:0007669"/>
    <property type="project" value="InterPro"/>
</dbReference>
<evidence type="ECO:0000259" key="11">
    <source>
        <dbReference type="Pfam" id="PF13793"/>
    </source>
</evidence>
<evidence type="ECO:0000256" key="6">
    <source>
        <dbReference type="ARBA" id="ARBA00022741"/>
    </source>
</evidence>
<keyword evidence="9" id="KW-0460">Magnesium</keyword>
<evidence type="ECO:0000256" key="3">
    <source>
        <dbReference type="ARBA" id="ARBA00022679"/>
    </source>
</evidence>
<dbReference type="InterPro" id="IPR005946">
    <property type="entry name" value="Rib-P_diPkinase"/>
</dbReference>
<keyword evidence="8" id="KW-0067">ATP-binding</keyword>
<dbReference type="FunFam" id="3.40.50.2020:FF:000007">
    <property type="entry name" value="Ribose-phosphate pyrophosphokinase"/>
    <property type="match status" value="1"/>
</dbReference>
<dbReference type="EMBL" id="MQWB01000001">
    <property type="protein sequence ID" value="OZC04716.1"/>
    <property type="molecule type" value="Genomic_DNA"/>
</dbReference>
<dbReference type="Pfam" id="PF13793">
    <property type="entry name" value="Pribosyltran_N"/>
    <property type="match status" value="1"/>
</dbReference>
<evidence type="ECO:0000313" key="13">
    <source>
        <dbReference type="Proteomes" id="UP000216446"/>
    </source>
</evidence>
<accession>A0A259U3Y0</accession>
<dbReference type="GO" id="GO:0006015">
    <property type="term" value="P:5-phosphoribose 1-diphosphate biosynthetic process"/>
    <property type="evidence" value="ECO:0007669"/>
    <property type="project" value="TreeGrafter"/>
</dbReference>
<dbReference type="NCBIfam" id="TIGR01251">
    <property type="entry name" value="ribP_PPkin"/>
    <property type="match status" value="1"/>
</dbReference>
<keyword evidence="4" id="KW-0479">Metal-binding</keyword>
<dbReference type="NCBIfam" id="NF002320">
    <property type="entry name" value="PRK01259.1"/>
    <property type="match status" value="1"/>
</dbReference>
<name>A0A259U3Y0_9BACT</name>
<sequence length="311" mass="34017">MLFAGRCNPALARGIADDADCEGLSGVTLRNFSDGEIYVRYDESIRGHEVFIIQSTPPPGDNWMELLLMVDAARRASARTITAVIPYFGYARQDRKDQPRVSIAARMLARMLEEAGVDRVLTMDLHAAQIQGFFDIPVDHLYGSVVFEEWLDTNPLGAAFRENLVVVAPDVGASKVARAYAKKLGADLALIDKRRPQANEVEIMNIIGDVKGRNCLLIDDLVDTAGTLTSGADALHASGALEIQAFCTHALLSGPAYERIEASALSRLIVTDTVPLRRQSDKIEVITVAPLFADAIHRIYTDESISTLFDD</sequence>
<dbReference type="FunCoup" id="A0A259U3Y0">
    <property type="interactions" value="566"/>
</dbReference>
<dbReference type="GO" id="GO:0002189">
    <property type="term" value="C:ribose phosphate diphosphokinase complex"/>
    <property type="evidence" value="ECO:0007669"/>
    <property type="project" value="TreeGrafter"/>
</dbReference>
<evidence type="ECO:0000256" key="1">
    <source>
        <dbReference type="ARBA" id="ARBA00013247"/>
    </source>
</evidence>
<evidence type="ECO:0000256" key="2">
    <source>
        <dbReference type="ARBA" id="ARBA00022490"/>
    </source>
</evidence>
<gene>
    <name evidence="12" type="ORF">BSZ36_12085</name>
</gene>
<evidence type="ECO:0000256" key="10">
    <source>
        <dbReference type="ARBA" id="ARBA00049535"/>
    </source>
</evidence>
<keyword evidence="13" id="KW-1185">Reference proteome</keyword>
<dbReference type="GO" id="GO:0005737">
    <property type="term" value="C:cytoplasm"/>
    <property type="evidence" value="ECO:0007669"/>
    <property type="project" value="TreeGrafter"/>
</dbReference>
<dbReference type="PROSITE" id="PS00114">
    <property type="entry name" value="PRPP_SYNTHASE"/>
    <property type="match status" value="1"/>
</dbReference>
<comment type="caution">
    <text evidence="12">The sequence shown here is derived from an EMBL/GenBank/DDBJ whole genome shotgun (WGS) entry which is preliminary data.</text>
</comment>
<reference evidence="12 13" key="1">
    <citation type="submission" date="2016-11" db="EMBL/GenBank/DDBJ databases">
        <title>Study of marine rhodopsin-containing bacteria.</title>
        <authorList>
            <person name="Yoshizawa S."/>
            <person name="Kumagai Y."/>
            <person name="Kogure K."/>
        </authorList>
    </citation>
    <scope>NUCLEOTIDE SEQUENCE [LARGE SCALE GENOMIC DNA]</scope>
    <source>
        <strain evidence="12 13">SG-29</strain>
    </source>
</reference>
<dbReference type="PANTHER" id="PTHR10210:SF41">
    <property type="entry name" value="RIBOSE-PHOSPHATE PYROPHOSPHOKINASE 1, CHLOROPLASTIC"/>
    <property type="match status" value="1"/>
</dbReference>
<evidence type="ECO:0000256" key="4">
    <source>
        <dbReference type="ARBA" id="ARBA00022723"/>
    </source>
</evidence>
<dbReference type="GO" id="GO:0005524">
    <property type="term" value="F:ATP binding"/>
    <property type="evidence" value="ECO:0007669"/>
    <property type="project" value="UniProtKB-KW"/>
</dbReference>
<feature type="domain" description="Ribose-phosphate pyrophosphokinase N-terminal" evidence="11">
    <location>
        <begin position="1"/>
        <end position="116"/>
    </location>
</feature>
<keyword evidence="7 12" id="KW-0418">Kinase</keyword>
<dbReference type="Gene3D" id="3.40.50.2020">
    <property type="match status" value="2"/>
</dbReference>
<dbReference type="Proteomes" id="UP000216446">
    <property type="component" value="Unassembled WGS sequence"/>
</dbReference>
<dbReference type="GO" id="GO:0016301">
    <property type="term" value="F:kinase activity"/>
    <property type="evidence" value="ECO:0007669"/>
    <property type="project" value="UniProtKB-KW"/>
</dbReference>
<dbReference type="RefSeq" id="WP_094551306.1">
    <property type="nucleotide sequence ID" value="NZ_MQWB01000001.1"/>
</dbReference>
<dbReference type="InterPro" id="IPR000842">
    <property type="entry name" value="PRib_PP_synth_CS"/>
</dbReference>
<dbReference type="EC" id="2.7.6.1" evidence="1"/>
<organism evidence="12 13">
    <name type="scientific">Rubricoccus marinus</name>
    <dbReference type="NCBI Taxonomy" id="716817"/>
    <lineage>
        <taxon>Bacteria</taxon>
        <taxon>Pseudomonadati</taxon>
        <taxon>Rhodothermota</taxon>
        <taxon>Rhodothermia</taxon>
        <taxon>Rhodothermales</taxon>
        <taxon>Rubricoccaceae</taxon>
        <taxon>Rubricoccus</taxon>
    </lineage>
</organism>
<comment type="catalytic activity">
    <reaction evidence="10">
        <text>D-ribose 5-phosphate + ATP = 5-phospho-alpha-D-ribose 1-diphosphate + AMP + H(+)</text>
        <dbReference type="Rhea" id="RHEA:15609"/>
        <dbReference type="ChEBI" id="CHEBI:15378"/>
        <dbReference type="ChEBI" id="CHEBI:30616"/>
        <dbReference type="ChEBI" id="CHEBI:58017"/>
        <dbReference type="ChEBI" id="CHEBI:78346"/>
        <dbReference type="ChEBI" id="CHEBI:456215"/>
        <dbReference type="EC" id="2.7.6.1"/>
    </reaction>
</comment>
<dbReference type="GO" id="GO:0006164">
    <property type="term" value="P:purine nucleotide biosynthetic process"/>
    <property type="evidence" value="ECO:0007669"/>
    <property type="project" value="TreeGrafter"/>
</dbReference>
<dbReference type="OrthoDB" id="9777067at2"/>
<dbReference type="InterPro" id="IPR000836">
    <property type="entry name" value="PRTase_dom"/>
</dbReference>
<protein>
    <recommendedName>
        <fullName evidence="1">ribose-phosphate diphosphokinase</fullName>
        <ecNumber evidence="1">2.7.6.1</ecNumber>
    </recommendedName>
</protein>
<dbReference type="InParanoid" id="A0A259U3Y0"/>
<dbReference type="InterPro" id="IPR029057">
    <property type="entry name" value="PRTase-like"/>
</dbReference>
<evidence type="ECO:0000256" key="8">
    <source>
        <dbReference type="ARBA" id="ARBA00022840"/>
    </source>
</evidence>
<dbReference type="GO" id="GO:0004749">
    <property type="term" value="F:ribose phosphate diphosphokinase activity"/>
    <property type="evidence" value="ECO:0007669"/>
    <property type="project" value="UniProtKB-EC"/>
</dbReference>
<dbReference type="FunFam" id="3.40.50.2020:FF:000002">
    <property type="entry name" value="Ribose-phosphate pyrophosphokinase"/>
    <property type="match status" value="1"/>
</dbReference>